<proteinExistence type="predicted"/>
<dbReference type="InterPro" id="IPR011089">
    <property type="entry name" value="GmrSD_C"/>
</dbReference>
<sequence>MERRARTQRGNPKAAFAVLLALVTALAVSAFGLALPQGAGAQAATPAEKLAELRVRPAGTMDGYSREKFPHWSDAQAYGWTLPAGTPDPGSCDARDAALIRDGREEVVGDGCSIGGGRWFDPYTGRTYYQPSDIDVDHVVPLANAWRSGAASWTTARKERFANVPLDLLSVEDNANASKGDKGPEAWKPPRAAYHCVYSKKWINIKHYWALSVTSAEKSALQQMLSTCR</sequence>
<gene>
    <name evidence="2" type="ORF">AVDCRST_MAG02-943</name>
</gene>
<feature type="domain" description="GmrSD restriction endonucleases C-terminal" evidence="1">
    <location>
        <begin position="133"/>
        <end position="223"/>
    </location>
</feature>
<protein>
    <submittedName>
        <fullName evidence="2">Putative secreted protein</fullName>
    </submittedName>
</protein>
<reference evidence="2" key="1">
    <citation type="submission" date="2020-02" db="EMBL/GenBank/DDBJ databases">
        <authorList>
            <person name="Meier V. D."/>
        </authorList>
    </citation>
    <scope>NUCLEOTIDE SEQUENCE</scope>
    <source>
        <strain evidence="2">AVDCRST_MAG02</strain>
    </source>
</reference>
<evidence type="ECO:0000313" key="2">
    <source>
        <dbReference type="EMBL" id="CAA9452139.1"/>
    </source>
</evidence>
<name>A0A6J4QQP4_9ACTN</name>
<dbReference type="EMBL" id="CADCVH010000032">
    <property type="protein sequence ID" value="CAA9452139.1"/>
    <property type="molecule type" value="Genomic_DNA"/>
</dbReference>
<accession>A0A6J4QQP4</accession>
<dbReference type="AlphaFoldDB" id="A0A6J4QQP4"/>
<organism evidence="2">
    <name type="scientific">uncultured Rubrobacteraceae bacterium</name>
    <dbReference type="NCBI Taxonomy" id="349277"/>
    <lineage>
        <taxon>Bacteria</taxon>
        <taxon>Bacillati</taxon>
        <taxon>Actinomycetota</taxon>
        <taxon>Rubrobacteria</taxon>
        <taxon>Rubrobacterales</taxon>
        <taxon>Rubrobacteraceae</taxon>
        <taxon>environmental samples</taxon>
    </lineage>
</organism>
<dbReference type="PANTHER" id="PTHR24094">
    <property type="entry name" value="SECRETED PROTEIN"/>
    <property type="match status" value="1"/>
</dbReference>
<evidence type="ECO:0000259" key="1">
    <source>
        <dbReference type="Pfam" id="PF07510"/>
    </source>
</evidence>
<dbReference type="PANTHER" id="PTHR24094:SF15">
    <property type="entry name" value="AMP-DEPENDENT SYNTHETASE_LIGASE DOMAIN-CONTAINING PROTEIN-RELATED"/>
    <property type="match status" value="1"/>
</dbReference>
<dbReference type="Pfam" id="PF07510">
    <property type="entry name" value="GmrSD_C"/>
    <property type="match status" value="1"/>
</dbReference>